<sequence length="178" mass="19434">MVNRPPEFCPYCGEALSPVDPPTTHYCAACDDAVFYNPIPTTRLAVLDGESILLVKVDSPDADLWGTPGGMVEAGENPDEAGARELKEETTLTVNPDDLVLFDVRSFAKFGTTHKTVLAYAVDVTDVRGTPKADNEVAAARFWSASELARVEDRLLTSWPTAYKDVGWWVENARAALE</sequence>
<comment type="cofactor">
    <cofactor evidence="1">
        <name>Mg(2+)</name>
        <dbReference type="ChEBI" id="CHEBI:18420"/>
    </cofactor>
</comment>
<dbReference type="InterPro" id="IPR015797">
    <property type="entry name" value="NUDIX_hydrolase-like_dom_sf"/>
</dbReference>
<dbReference type="InterPro" id="IPR000086">
    <property type="entry name" value="NUDIX_hydrolase_dom"/>
</dbReference>
<dbReference type="SUPFAM" id="SSF55811">
    <property type="entry name" value="Nudix"/>
    <property type="match status" value="1"/>
</dbReference>
<evidence type="ECO:0000313" key="5">
    <source>
        <dbReference type="Proteomes" id="UP001595921"/>
    </source>
</evidence>
<dbReference type="PROSITE" id="PS51462">
    <property type="entry name" value="NUDIX"/>
    <property type="match status" value="1"/>
</dbReference>
<dbReference type="AlphaFoldDB" id="A0ABD5P9T4"/>
<name>A0ABD5P9T4_9EURY</name>
<gene>
    <name evidence="4" type="ORF">ACFO0N_04620</name>
</gene>
<dbReference type="Proteomes" id="UP001595921">
    <property type="component" value="Unassembled WGS sequence"/>
</dbReference>
<protein>
    <submittedName>
        <fullName evidence="4">NUDIX domain-containing protein</fullName>
    </submittedName>
</protein>
<reference evidence="4 5" key="1">
    <citation type="journal article" date="2019" name="Int. J. Syst. Evol. Microbiol.">
        <title>The Global Catalogue of Microorganisms (GCM) 10K type strain sequencing project: providing services to taxonomists for standard genome sequencing and annotation.</title>
        <authorList>
            <consortium name="The Broad Institute Genomics Platform"/>
            <consortium name="The Broad Institute Genome Sequencing Center for Infectious Disease"/>
            <person name="Wu L."/>
            <person name="Ma J."/>
        </authorList>
    </citation>
    <scope>NUCLEOTIDE SEQUENCE [LARGE SCALE GENOMIC DNA]</scope>
    <source>
        <strain evidence="4 5">CGMCC 1.12553</strain>
    </source>
</reference>
<evidence type="ECO:0000256" key="1">
    <source>
        <dbReference type="ARBA" id="ARBA00001946"/>
    </source>
</evidence>
<comment type="caution">
    <text evidence="4">The sequence shown here is derived from an EMBL/GenBank/DDBJ whole genome shotgun (WGS) entry which is preliminary data.</text>
</comment>
<evidence type="ECO:0000259" key="3">
    <source>
        <dbReference type="PROSITE" id="PS51462"/>
    </source>
</evidence>
<dbReference type="GO" id="GO:0016787">
    <property type="term" value="F:hydrolase activity"/>
    <property type="evidence" value="ECO:0007669"/>
    <property type="project" value="UniProtKB-KW"/>
</dbReference>
<dbReference type="PANTHER" id="PTHR43046">
    <property type="entry name" value="GDP-MANNOSE MANNOSYL HYDROLASE"/>
    <property type="match status" value="1"/>
</dbReference>
<dbReference type="PRINTS" id="PR00502">
    <property type="entry name" value="NUDIXFAMILY"/>
</dbReference>
<organism evidence="4 5">
    <name type="scientific">Halobium salinum</name>
    <dbReference type="NCBI Taxonomy" id="1364940"/>
    <lineage>
        <taxon>Archaea</taxon>
        <taxon>Methanobacteriati</taxon>
        <taxon>Methanobacteriota</taxon>
        <taxon>Stenosarchaea group</taxon>
        <taxon>Halobacteria</taxon>
        <taxon>Halobacteriales</taxon>
        <taxon>Haloferacaceae</taxon>
        <taxon>Halobium</taxon>
    </lineage>
</organism>
<proteinExistence type="predicted"/>
<dbReference type="Pfam" id="PF00293">
    <property type="entry name" value="NUDIX"/>
    <property type="match status" value="1"/>
</dbReference>
<evidence type="ECO:0000313" key="4">
    <source>
        <dbReference type="EMBL" id="MFC4357231.1"/>
    </source>
</evidence>
<keyword evidence="5" id="KW-1185">Reference proteome</keyword>
<dbReference type="PANTHER" id="PTHR43046:SF14">
    <property type="entry name" value="MUTT_NUDIX FAMILY PROTEIN"/>
    <property type="match status" value="1"/>
</dbReference>
<dbReference type="RefSeq" id="WP_267622467.1">
    <property type="nucleotide sequence ID" value="NZ_JAODIW010000006.1"/>
</dbReference>
<dbReference type="EMBL" id="JBHSDS010000003">
    <property type="protein sequence ID" value="MFC4357231.1"/>
    <property type="molecule type" value="Genomic_DNA"/>
</dbReference>
<dbReference type="InterPro" id="IPR020476">
    <property type="entry name" value="Nudix_hydrolase"/>
</dbReference>
<dbReference type="Gene3D" id="3.90.79.10">
    <property type="entry name" value="Nucleoside Triphosphate Pyrophosphohydrolase"/>
    <property type="match status" value="1"/>
</dbReference>
<accession>A0ABD5P9T4</accession>
<keyword evidence="2" id="KW-0378">Hydrolase</keyword>
<evidence type="ECO:0000256" key="2">
    <source>
        <dbReference type="ARBA" id="ARBA00022801"/>
    </source>
</evidence>
<feature type="domain" description="Nudix hydrolase" evidence="3">
    <location>
        <begin position="37"/>
        <end position="168"/>
    </location>
</feature>